<evidence type="ECO:0000313" key="2">
    <source>
        <dbReference type="Proteomes" id="UP000295832"/>
    </source>
</evidence>
<sequence length="44" mass="5142">MQIKQLVIDKLEELIEEANIVINTEEPNNTDMEWMDTSVSNEAY</sequence>
<evidence type="ECO:0000313" key="1">
    <source>
        <dbReference type="EMBL" id="TDX49143.1"/>
    </source>
</evidence>
<dbReference type="RefSeq" id="WP_276330854.1">
    <property type="nucleotide sequence ID" value="NZ_SOEG01000020.1"/>
</dbReference>
<dbReference type="EMBL" id="SOEG01000020">
    <property type="protein sequence ID" value="TDX49143.1"/>
    <property type="molecule type" value="Genomic_DNA"/>
</dbReference>
<name>A0A4R8GSZ9_9FIRM</name>
<reference evidence="1 2" key="1">
    <citation type="submission" date="2019-03" db="EMBL/GenBank/DDBJ databases">
        <title>Subsurface microbial communities from deep shales in Ohio and West Virginia, USA.</title>
        <authorList>
            <person name="Wrighton K."/>
        </authorList>
    </citation>
    <scope>NUCLEOTIDE SEQUENCE [LARGE SCALE GENOMIC DNA]</scope>
    <source>
        <strain evidence="1 2">MSL 6dP</strain>
    </source>
</reference>
<accession>A0A4R8GSZ9</accession>
<protein>
    <submittedName>
        <fullName evidence="1">Uncharacterized protein</fullName>
    </submittedName>
</protein>
<comment type="caution">
    <text evidence="1">The sequence shown here is derived from an EMBL/GenBank/DDBJ whole genome shotgun (WGS) entry which is preliminary data.</text>
</comment>
<keyword evidence="2" id="KW-1185">Reference proteome</keyword>
<dbReference type="AlphaFoldDB" id="A0A4R8GSZ9"/>
<proteinExistence type="predicted"/>
<organism evidence="1 2">
    <name type="scientific">Orenia marismortui</name>
    <dbReference type="NCBI Taxonomy" id="46469"/>
    <lineage>
        <taxon>Bacteria</taxon>
        <taxon>Bacillati</taxon>
        <taxon>Bacillota</taxon>
        <taxon>Clostridia</taxon>
        <taxon>Halanaerobiales</taxon>
        <taxon>Halobacteroidaceae</taxon>
        <taxon>Orenia</taxon>
    </lineage>
</organism>
<gene>
    <name evidence="1" type="ORF">C7959_12037</name>
</gene>
<dbReference type="Proteomes" id="UP000295832">
    <property type="component" value="Unassembled WGS sequence"/>
</dbReference>